<feature type="region of interest" description="Disordered" evidence="1">
    <location>
        <begin position="67"/>
        <end position="179"/>
    </location>
</feature>
<name>A0A2P4S8X9_BAMTH</name>
<dbReference type="Proteomes" id="UP000237246">
    <property type="component" value="Unassembled WGS sequence"/>
</dbReference>
<proteinExistence type="predicted"/>
<dbReference type="AlphaFoldDB" id="A0A2P4S8X9"/>
<feature type="compositionally biased region" description="Low complexity" evidence="1">
    <location>
        <begin position="142"/>
        <end position="159"/>
    </location>
</feature>
<protein>
    <submittedName>
        <fullName evidence="2">Uncharacterized protein</fullName>
    </submittedName>
</protein>
<reference evidence="2 3" key="1">
    <citation type="submission" date="2018-01" db="EMBL/GenBank/DDBJ databases">
        <title>Comparison of the Chinese Bamboo Partridge and Red Junglefowl genome sequences highlights the importance of demography in genome evolution.</title>
        <authorList>
            <person name="Tiley G.P."/>
            <person name="Kimball R.T."/>
            <person name="Braun E.L."/>
            <person name="Burleigh J.G."/>
        </authorList>
    </citation>
    <scope>NUCLEOTIDE SEQUENCE [LARGE SCALE GENOMIC DNA]</scope>
    <source>
        <strain evidence="2">RTK389</strain>
        <tissue evidence="2">Blood</tissue>
    </source>
</reference>
<sequence>MAAENLILNTLCYIRLDSEALIQRLRPALGDRAEMLIQDLVDAVVNWWDEEVHGQLGLQGVHVSAGQKKGPAARGQDDSPVAVPGPTASPRGTIISVPGPNGSTECAKREEQPCTPEAGDPSHTPAVHIPMKHEEPSEETVQAAAAGPSAQGSSPSAPGHSPVRARWPHKRRAGSDLDL</sequence>
<gene>
    <name evidence="2" type="ORF">CIB84_015696</name>
</gene>
<organism evidence="2 3">
    <name type="scientific">Bambusicola thoracicus</name>
    <name type="common">Chinese bamboo-partridge</name>
    <name type="synonym">Perdix thoracica</name>
    <dbReference type="NCBI Taxonomy" id="9083"/>
    <lineage>
        <taxon>Eukaryota</taxon>
        <taxon>Metazoa</taxon>
        <taxon>Chordata</taxon>
        <taxon>Craniata</taxon>
        <taxon>Vertebrata</taxon>
        <taxon>Euteleostomi</taxon>
        <taxon>Archelosauria</taxon>
        <taxon>Archosauria</taxon>
        <taxon>Dinosauria</taxon>
        <taxon>Saurischia</taxon>
        <taxon>Theropoda</taxon>
        <taxon>Coelurosauria</taxon>
        <taxon>Aves</taxon>
        <taxon>Neognathae</taxon>
        <taxon>Galloanserae</taxon>
        <taxon>Galliformes</taxon>
        <taxon>Phasianidae</taxon>
        <taxon>Perdicinae</taxon>
        <taxon>Bambusicola</taxon>
    </lineage>
</organism>
<dbReference type="EMBL" id="PPHD01081759">
    <property type="protein sequence ID" value="POI20557.1"/>
    <property type="molecule type" value="Genomic_DNA"/>
</dbReference>
<dbReference type="OrthoDB" id="21204at2759"/>
<evidence type="ECO:0000256" key="1">
    <source>
        <dbReference type="SAM" id="MobiDB-lite"/>
    </source>
</evidence>
<evidence type="ECO:0000313" key="3">
    <source>
        <dbReference type="Proteomes" id="UP000237246"/>
    </source>
</evidence>
<evidence type="ECO:0000313" key="2">
    <source>
        <dbReference type="EMBL" id="POI20557.1"/>
    </source>
</evidence>
<comment type="caution">
    <text evidence="2">The sequence shown here is derived from an EMBL/GenBank/DDBJ whole genome shotgun (WGS) entry which is preliminary data.</text>
</comment>
<keyword evidence="3" id="KW-1185">Reference proteome</keyword>
<accession>A0A2P4S8X9</accession>